<feature type="region of interest" description="Disordered" evidence="1">
    <location>
        <begin position="71"/>
        <end position="90"/>
    </location>
</feature>
<dbReference type="AlphaFoldDB" id="A0ABD2NIX1"/>
<feature type="compositionally biased region" description="Basic and acidic residues" evidence="1">
    <location>
        <begin position="71"/>
        <end position="87"/>
    </location>
</feature>
<accession>A0ABD2NIX1</accession>
<organism evidence="2 3">
    <name type="scientific">Cryptolaemus montrouzieri</name>
    <dbReference type="NCBI Taxonomy" id="559131"/>
    <lineage>
        <taxon>Eukaryota</taxon>
        <taxon>Metazoa</taxon>
        <taxon>Ecdysozoa</taxon>
        <taxon>Arthropoda</taxon>
        <taxon>Hexapoda</taxon>
        <taxon>Insecta</taxon>
        <taxon>Pterygota</taxon>
        <taxon>Neoptera</taxon>
        <taxon>Endopterygota</taxon>
        <taxon>Coleoptera</taxon>
        <taxon>Polyphaga</taxon>
        <taxon>Cucujiformia</taxon>
        <taxon>Coccinelloidea</taxon>
        <taxon>Coccinellidae</taxon>
        <taxon>Scymninae</taxon>
        <taxon>Scymnini</taxon>
        <taxon>Cryptolaemus</taxon>
    </lineage>
</organism>
<proteinExistence type="predicted"/>
<comment type="caution">
    <text evidence="2">The sequence shown here is derived from an EMBL/GenBank/DDBJ whole genome shotgun (WGS) entry which is preliminary data.</text>
</comment>
<reference evidence="2 3" key="1">
    <citation type="journal article" date="2021" name="BMC Biol.">
        <title>Horizontally acquired antibacterial genes associated with adaptive radiation of ladybird beetles.</title>
        <authorList>
            <person name="Li H.S."/>
            <person name="Tang X.F."/>
            <person name="Huang Y.H."/>
            <person name="Xu Z.Y."/>
            <person name="Chen M.L."/>
            <person name="Du X.Y."/>
            <person name="Qiu B.Y."/>
            <person name="Chen P.T."/>
            <person name="Zhang W."/>
            <person name="Slipinski A."/>
            <person name="Escalona H.E."/>
            <person name="Waterhouse R.M."/>
            <person name="Zwick A."/>
            <person name="Pang H."/>
        </authorList>
    </citation>
    <scope>NUCLEOTIDE SEQUENCE [LARGE SCALE GENOMIC DNA]</scope>
    <source>
        <strain evidence="2">SYSU2018</strain>
    </source>
</reference>
<evidence type="ECO:0000313" key="3">
    <source>
        <dbReference type="Proteomes" id="UP001516400"/>
    </source>
</evidence>
<evidence type="ECO:0000256" key="1">
    <source>
        <dbReference type="SAM" id="MobiDB-lite"/>
    </source>
</evidence>
<evidence type="ECO:0000313" key="2">
    <source>
        <dbReference type="EMBL" id="KAL3278500.1"/>
    </source>
</evidence>
<protein>
    <submittedName>
        <fullName evidence="2">Uncharacterized protein</fullName>
    </submittedName>
</protein>
<dbReference type="Proteomes" id="UP001516400">
    <property type="component" value="Unassembled WGS sequence"/>
</dbReference>
<sequence length="118" mass="13867">MLQESEELRENQTRLLVSEEISTKKVPDIMTKIVTDGLSDKEENIIRDIDIVEANEKEETINNEYCGDLHSKSKMKSKDQVNPDNKRKWTKNKCKKLRLEGEQYMGYRGDSKQKKFKV</sequence>
<dbReference type="EMBL" id="JABFTP020000104">
    <property type="protein sequence ID" value="KAL3278500.1"/>
    <property type="molecule type" value="Genomic_DNA"/>
</dbReference>
<gene>
    <name evidence="2" type="ORF">HHI36_023897</name>
</gene>
<keyword evidence="3" id="KW-1185">Reference proteome</keyword>
<name>A0ABD2NIX1_9CUCU</name>